<comment type="caution">
    <text evidence="7">The sequence shown here is derived from an EMBL/GenBank/DDBJ whole genome shotgun (WGS) entry which is preliminary data.</text>
</comment>
<protein>
    <recommendedName>
        <fullName evidence="4">NADPH:quinone reductase</fullName>
        <ecNumber evidence="4">1.6.5.5</ecNumber>
    </recommendedName>
</protein>
<comment type="catalytic activity">
    <reaction evidence="5">
        <text>2 a quinone + NADPH + H(+) = 2 a 1,4-benzosemiquinone + NADP(+)</text>
        <dbReference type="Rhea" id="RHEA:14269"/>
        <dbReference type="ChEBI" id="CHEBI:15378"/>
        <dbReference type="ChEBI" id="CHEBI:57783"/>
        <dbReference type="ChEBI" id="CHEBI:58349"/>
        <dbReference type="ChEBI" id="CHEBI:132124"/>
        <dbReference type="ChEBI" id="CHEBI:134225"/>
        <dbReference type="EC" id="1.6.5.5"/>
    </reaction>
</comment>
<evidence type="ECO:0000313" key="8">
    <source>
        <dbReference type="Proteomes" id="UP000218327"/>
    </source>
</evidence>
<evidence type="ECO:0000256" key="2">
    <source>
        <dbReference type="ARBA" id="ARBA00022857"/>
    </source>
</evidence>
<dbReference type="EMBL" id="NVVJ01000004">
    <property type="protein sequence ID" value="PCJ27999.1"/>
    <property type="molecule type" value="Genomic_DNA"/>
</dbReference>
<dbReference type="AlphaFoldDB" id="A0A2A5B903"/>
<dbReference type="CDD" id="cd05286">
    <property type="entry name" value="QOR2"/>
    <property type="match status" value="1"/>
</dbReference>
<dbReference type="Gene3D" id="3.90.180.10">
    <property type="entry name" value="Medium-chain alcohol dehydrogenases, catalytic domain"/>
    <property type="match status" value="1"/>
</dbReference>
<dbReference type="InterPro" id="IPR013149">
    <property type="entry name" value="ADH-like_C"/>
</dbReference>
<dbReference type="InterPro" id="IPR013154">
    <property type="entry name" value="ADH-like_N"/>
</dbReference>
<organism evidence="7 8">
    <name type="scientific">SAR86 cluster bacterium</name>
    <dbReference type="NCBI Taxonomy" id="2030880"/>
    <lineage>
        <taxon>Bacteria</taxon>
        <taxon>Pseudomonadati</taxon>
        <taxon>Pseudomonadota</taxon>
        <taxon>Gammaproteobacteria</taxon>
        <taxon>SAR86 cluster</taxon>
    </lineage>
</organism>
<dbReference type="InterPro" id="IPR011032">
    <property type="entry name" value="GroES-like_sf"/>
</dbReference>
<dbReference type="SUPFAM" id="SSF51735">
    <property type="entry name" value="NAD(P)-binding Rossmann-fold domains"/>
    <property type="match status" value="1"/>
</dbReference>
<dbReference type="GO" id="GO:0070402">
    <property type="term" value="F:NADPH binding"/>
    <property type="evidence" value="ECO:0007669"/>
    <property type="project" value="TreeGrafter"/>
</dbReference>
<sequence>MKAVRVKEYGGPEVMSYEDTDVPTIGSTDVLVKVEAAGINFIDTYQRSGLYQIPLPATLGLEAAGTVEEVGSEVTQFSKGDRVAYTSVAGAYAEYASVPEEKLVNIPDGVSFHEGAAAMLQGCTAHYLSQSTYPIKNGDSCLIHAAAGGVGLILIQMAKNAGAFVIGTVSTEEKAELARAAGADEVILYSEQDFEVEVKRITDGKGVNVVYDSVGKSTFDKSIDCLQRLGYMVLYGNASGPVTEFNPATLGPKGSLFLTRPTLFDYTADRKSLEWRSGDVFNWINEGKLKLRVEHFFPLSEAQEAHRSLEGRKTTGKIILTP</sequence>
<gene>
    <name evidence="7" type="ORF">COA96_02220</name>
</gene>
<dbReference type="GO" id="GO:0005829">
    <property type="term" value="C:cytosol"/>
    <property type="evidence" value="ECO:0007669"/>
    <property type="project" value="TreeGrafter"/>
</dbReference>
<dbReference type="GO" id="GO:0003960">
    <property type="term" value="F:quinone reductase (NADPH) activity"/>
    <property type="evidence" value="ECO:0007669"/>
    <property type="project" value="UniProtKB-EC"/>
</dbReference>
<reference evidence="8" key="1">
    <citation type="submission" date="2017-08" db="EMBL/GenBank/DDBJ databases">
        <title>A dynamic microbial community with high functional redundancy inhabits the cold, oxic subseafloor aquifer.</title>
        <authorList>
            <person name="Tully B.J."/>
            <person name="Wheat C.G."/>
            <person name="Glazer B.T."/>
            <person name="Huber J.A."/>
        </authorList>
    </citation>
    <scope>NUCLEOTIDE SEQUENCE [LARGE SCALE GENOMIC DNA]</scope>
</reference>
<evidence type="ECO:0000256" key="5">
    <source>
        <dbReference type="ARBA" id="ARBA00048980"/>
    </source>
</evidence>
<keyword evidence="2" id="KW-0521">NADP</keyword>
<evidence type="ECO:0000313" key="7">
    <source>
        <dbReference type="EMBL" id="PCJ27999.1"/>
    </source>
</evidence>
<dbReference type="FunFam" id="3.40.50.720:FF:000053">
    <property type="entry name" value="Quinone oxidoreductase 1"/>
    <property type="match status" value="1"/>
</dbReference>
<dbReference type="Pfam" id="PF08240">
    <property type="entry name" value="ADH_N"/>
    <property type="match status" value="1"/>
</dbReference>
<dbReference type="InterPro" id="IPR047618">
    <property type="entry name" value="QOR-like"/>
</dbReference>
<dbReference type="InterPro" id="IPR036291">
    <property type="entry name" value="NAD(P)-bd_dom_sf"/>
</dbReference>
<evidence type="ECO:0000256" key="1">
    <source>
        <dbReference type="ARBA" id="ARBA00010371"/>
    </source>
</evidence>
<keyword evidence="3" id="KW-0560">Oxidoreductase</keyword>
<accession>A0A2A5B903</accession>
<comment type="similarity">
    <text evidence="1">Belongs to the zinc-containing alcohol dehydrogenase family. Quinone oxidoreductase subfamily.</text>
</comment>
<dbReference type="PANTHER" id="PTHR48106:SF13">
    <property type="entry name" value="QUINONE OXIDOREDUCTASE-RELATED"/>
    <property type="match status" value="1"/>
</dbReference>
<dbReference type="InterPro" id="IPR020843">
    <property type="entry name" value="ER"/>
</dbReference>
<dbReference type="PANTHER" id="PTHR48106">
    <property type="entry name" value="QUINONE OXIDOREDUCTASE PIG3-RELATED"/>
    <property type="match status" value="1"/>
</dbReference>
<name>A0A2A5B903_9GAMM</name>
<dbReference type="PROSITE" id="PS01162">
    <property type="entry name" value="QOR_ZETA_CRYSTAL"/>
    <property type="match status" value="1"/>
</dbReference>
<evidence type="ECO:0000259" key="6">
    <source>
        <dbReference type="SMART" id="SM00829"/>
    </source>
</evidence>
<feature type="domain" description="Enoyl reductase (ER)" evidence="6">
    <location>
        <begin position="10"/>
        <end position="320"/>
    </location>
</feature>
<evidence type="ECO:0000256" key="3">
    <source>
        <dbReference type="ARBA" id="ARBA00023002"/>
    </source>
</evidence>
<dbReference type="Pfam" id="PF00107">
    <property type="entry name" value="ADH_zinc_N"/>
    <property type="match status" value="1"/>
</dbReference>
<dbReference type="Gene3D" id="3.40.50.720">
    <property type="entry name" value="NAD(P)-binding Rossmann-like Domain"/>
    <property type="match status" value="1"/>
</dbReference>
<dbReference type="Proteomes" id="UP000218327">
    <property type="component" value="Unassembled WGS sequence"/>
</dbReference>
<dbReference type="SMART" id="SM00829">
    <property type="entry name" value="PKS_ER"/>
    <property type="match status" value="1"/>
</dbReference>
<proteinExistence type="inferred from homology"/>
<dbReference type="EC" id="1.6.5.5" evidence="4"/>
<evidence type="ECO:0000256" key="4">
    <source>
        <dbReference type="ARBA" id="ARBA00038919"/>
    </source>
</evidence>
<dbReference type="GO" id="GO:0008270">
    <property type="term" value="F:zinc ion binding"/>
    <property type="evidence" value="ECO:0007669"/>
    <property type="project" value="InterPro"/>
</dbReference>
<dbReference type="InterPro" id="IPR002364">
    <property type="entry name" value="Quin_OxRdtase/zeta-crystal_CS"/>
</dbReference>
<dbReference type="GO" id="GO:0035925">
    <property type="term" value="F:mRNA 3'-UTR AU-rich region binding"/>
    <property type="evidence" value="ECO:0007669"/>
    <property type="project" value="TreeGrafter"/>
</dbReference>
<dbReference type="SUPFAM" id="SSF50129">
    <property type="entry name" value="GroES-like"/>
    <property type="match status" value="1"/>
</dbReference>